<name>A0A5N6QZ58_9ROSI</name>
<dbReference type="AlphaFoldDB" id="A0A5N6QZ58"/>
<evidence type="ECO:0000313" key="1">
    <source>
        <dbReference type="EMBL" id="KAE8021865.1"/>
    </source>
</evidence>
<protein>
    <submittedName>
        <fullName evidence="1">Uncharacterized protein</fullName>
    </submittedName>
</protein>
<organism evidence="1 2">
    <name type="scientific">Carpinus fangiana</name>
    <dbReference type="NCBI Taxonomy" id="176857"/>
    <lineage>
        <taxon>Eukaryota</taxon>
        <taxon>Viridiplantae</taxon>
        <taxon>Streptophyta</taxon>
        <taxon>Embryophyta</taxon>
        <taxon>Tracheophyta</taxon>
        <taxon>Spermatophyta</taxon>
        <taxon>Magnoliopsida</taxon>
        <taxon>eudicotyledons</taxon>
        <taxon>Gunneridae</taxon>
        <taxon>Pentapetalae</taxon>
        <taxon>rosids</taxon>
        <taxon>fabids</taxon>
        <taxon>Fagales</taxon>
        <taxon>Betulaceae</taxon>
        <taxon>Carpinus</taxon>
    </lineage>
</organism>
<evidence type="ECO:0000313" key="2">
    <source>
        <dbReference type="Proteomes" id="UP000327013"/>
    </source>
</evidence>
<keyword evidence="2" id="KW-1185">Reference proteome</keyword>
<sequence length="64" mass="6841">MRQPPCYPKIKMKIEEAGYIEFHGDSFDGSVFNLSCAVVGSGIMSLPTTALKALGFVPGVALIH</sequence>
<reference evidence="1 2" key="1">
    <citation type="submission" date="2019-06" db="EMBL/GenBank/DDBJ databases">
        <title>A chromosomal-level reference genome of Carpinus fangiana (Coryloideae, Betulaceae).</title>
        <authorList>
            <person name="Yang X."/>
            <person name="Wang Z."/>
            <person name="Zhang L."/>
            <person name="Hao G."/>
            <person name="Liu J."/>
            <person name="Yang Y."/>
        </authorList>
    </citation>
    <scope>NUCLEOTIDE SEQUENCE [LARGE SCALE GENOMIC DNA]</scope>
    <source>
        <strain evidence="1">Cfa_2016G</strain>
        <tissue evidence="1">Leaf</tissue>
    </source>
</reference>
<dbReference type="EMBL" id="CM017323">
    <property type="protein sequence ID" value="KAE8021865.1"/>
    <property type="molecule type" value="Genomic_DNA"/>
</dbReference>
<accession>A0A5N6QZ58</accession>
<dbReference type="Proteomes" id="UP000327013">
    <property type="component" value="Chromosome 3"/>
</dbReference>
<gene>
    <name evidence="1" type="ORF">FH972_007715</name>
</gene>
<proteinExistence type="predicted"/>